<dbReference type="PANTHER" id="PTHR15040:SF1">
    <property type="entry name" value="DERMATOPONTIN-LIKE ISOFORM X1"/>
    <property type="match status" value="1"/>
</dbReference>
<dbReference type="GO" id="GO:0031012">
    <property type="term" value="C:extracellular matrix"/>
    <property type="evidence" value="ECO:0007669"/>
    <property type="project" value="TreeGrafter"/>
</dbReference>
<protein>
    <submittedName>
        <fullName evidence="6">Hemagglutinin/amebocyte aggregation factor</fullName>
    </submittedName>
</protein>
<feature type="signal peptide" evidence="5">
    <location>
        <begin position="1"/>
        <end position="21"/>
    </location>
</feature>
<dbReference type="EMBL" id="BMAT01006803">
    <property type="protein sequence ID" value="GFS20253.1"/>
    <property type="molecule type" value="Genomic_DNA"/>
</dbReference>
<comment type="subcellular location">
    <subcellularLocation>
        <location evidence="1">Secreted</location>
    </subcellularLocation>
</comment>
<organism evidence="6 7">
    <name type="scientific">Elysia marginata</name>
    <dbReference type="NCBI Taxonomy" id="1093978"/>
    <lineage>
        <taxon>Eukaryota</taxon>
        <taxon>Metazoa</taxon>
        <taxon>Spiralia</taxon>
        <taxon>Lophotrochozoa</taxon>
        <taxon>Mollusca</taxon>
        <taxon>Gastropoda</taxon>
        <taxon>Heterobranchia</taxon>
        <taxon>Euthyneura</taxon>
        <taxon>Panpulmonata</taxon>
        <taxon>Sacoglossa</taxon>
        <taxon>Placobranchoidea</taxon>
        <taxon>Plakobranchidae</taxon>
        <taxon>Elysia</taxon>
    </lineage>
</organism>
<evidence type="ECO:0000256" key="2">
    <source>
        <dbReference type="ARBA" id="ARBA00008712"/>
    </source>
</evidence>
<keyword evidence="7" id="KW-1185">Reference proteome</keyword>
<keyword evidence="3" id="KW-0964">Secreted</keyword>
<dbReference type="GO" id="GO:0005615">
    <property type="term" value="C:extracellular space"/>
    <property type="evidence" value="ECO:0007669"/>
    <property type="project" value="TreeGrafter"/>
</dbReference>
<dbReference type="Pfam" id="PF14704">
    <property type="entry name" value="DERM"/>
    <property type="match status" value="1"/>
</dbReference>
<dbReference type="PANTHER" id="PTHR15040">
    <property type="entry name" value="DERMATOPONTIN-RELATED"/>
    <property type="match status" value="1"/>
</dbReference>
<keyword evidence="5" id="KW-0732">Signal</keyword>
<accession>A0AAV4JBT6</accession>
<evidence type="ECO:0000256" key="3">
    <source>
        <dbReference type="ARBA" id="ARBA00022525"/>
    </source>
</evidence>
<dbReference type="GO" id="GO:0030199">
    <property type="term" value="P:collagen fibril organization"/>
    <property type="evidence" value="ECO:0007669"/>
    <property type="project" value="TreeGrafter"/>
</dbReference>
<evidence type="ECO:0000313" key="6">
    <source>
        <dbReference type="EMBL" id="GFS20253.1"/>
    </source>
</evidence>
<comment type="similarity">
    <text evidence="2">Belongs to the dermatopontin family.</text>
</comment>
<evidence type="ECO:0000256" key="5">
    <source>
        <dbReference type="SAM" id="SignalP"/>
    </source>
</evidence>
<dbReference type="InterPro" id="IPR026645">
    <property type="entry name" value="Dermatopontin"/>
</dbReference>
<proteinExistence type="inferred from homology"/>
<evidence type="ECO:0000256" key="4">
    <source>
        <dbReference type="ARBA" id="ARBA00023157"/>
    </source>
</evidence>
<evidence type="ECO:0000256" key="1">
    <source>
        <dbReference type="ARBA" id="ARBA00004613"/>
    </source>
</evidence>
<feature type="chain" id="PRO_5043338099" evidence="5">
    <location>
        <begin position="22"/>
        <end position="180"/>
    </location>
</feature>
<gene>
    <name evidence="6" type="ORF">ElyMa_003308800</name>
</gene>
<name>A0AAV4JBT6_9GAST</name>
<comment type="caution">
    <text evidence="6">The sequence shown here is derived from an EMBL/GenBank/DDBJ whole genome shotgun (WGS) entry which is preliminary data.</text>
</comment>
<evidence type="ECO:0000313" key="7">
    <source>
        <dbReference type="Proteomes" id="UP000762676"/>
    </source>
</evidence>
<dbReference type="Proteomes" id="UP000762676">
    <property type="component" value="Unassembled WGS sequence"/>
</dbReference>
<dbReference type="AlphaFoldDB" id="A0AAV4JBT6"/>
<sequence length="180" mass="21166">MAQKFSVLALVAAFAVIFVNAGPRFENEYEETFSFECPQDEVINAVYSVHNNKHDDRRYQFDCRQAPSGATPGRCKWSDDYVNKWDEDIMYMCPPNMALAGVRSEFRKKSEDRRMRFKCCKDSNLLTVSCDLTTYRNDFDEELGYKVTNGRIIAGWFSVYSSKKSDRRHKFLECRYRNFD</sequence>
<reference evidence="6 7" key="1">
    <citation type="journal article" date="2021" name="Elife">
        <title>Chloroplast acquisition without the gene transfer in kleptoplastic sea slugs, Plakobranchus ocellatus.</title>
        <authorList>
            <person name="Maeda T."/>
            <person name="Takahashi S."/>
            <person name="Yoshida T."/>
            <person name="Shimamura S."/>
            <person name="Takaki Y."/>
            <person name="Nagai Y."/>
            <person name="Toyoda A."/>
            <person name="Suzuki Y."/>
            <person name="Arimoto A."/>
            <person name="Ishii H."/>
            <person name="Satoh N."/>
            <person name="Nishiyama T."/>
            <person name="Hasebe M."/>
            <person name="Maruyama T."/>
            <person name="Minagawa J."/>
            <person name="Obokata J."/>
            <person name="Shigenobu S."/>
        </authorList>
    </citation>
    <scope>NUCLEOTIDE SEQUENCE [LARGE SCALE GENOMIC DNA]</scope>
</reference>
<keyword evidence="4" id="KW-1015">Disulfide bond</keyword>